<reference evidence="2 3" key="1">
    <citation type="submission" date="2020-02" db="EMBL/GenBank/DDBJ databases">
        <authorList>
            <person name="Ma Q."/>
            <person name="Huang Y."/>
            <person name="Song X."/>
            <person name="Pei D."/>
        </authorList>
    </citation>
    <scope>NUCLEOTIDE SEQUENCE [LARGE SCALE GENOMIC DNA]</scope>
    <source>
        <strain evidence="2">Sxm20200214</strain>
        <tissue evidence="2">Leaf</tissue>
    </source>
</reference>
<organism evidence="2 3">
    <name type="scientific">Brassica carinata</name>
    <name type="common">Ethiopian mustard</name>
    <name type="synonym">Abyssinian cabbage</name>
    <dbReference type="NCBI Taxonomy" id="52824"/>
    <lineage>
        <taxon>Eukaryota</taxon>
        <taxon>Viridiplantae</taxon>
        <taxon>Streptophyta</taxon>
        <taxon>Embryophyta</taxon>
        <taxon>Tracheophyta</taxon>
        <taxon>Spermatophyta</taxon>
        <taxon>Magnoliopsida</taxon>
        <taxon>eudicotyledons</taxon>
        <taxon>Gunneridae</taxon>
        <taxon>Pentapetalae</taxon>
        <taxon>rosids</taxon>
        <taxon>malvids</taxon>
        <taxon>Brassicales</taxon>
        <taxon>Brassicaceae</taxon>
        <taxon>Brassiceae</taxon>
        <taxon>Brassica</taxon>
    </lineage>
</organism>
<gene>
    <name evidence="2" type="ORF">Bca52824_001083</name>
</gene>
<evidence type="ECO:0000313" key="2">
    <source>
        <dbReference type="EMBL" id="KAG2329903.1"/>
    </source>
</evidence>
<accession>A0A8X8BD06</accession>
<dbReference type="Proteomes" id="UP000886595">
    <property type="component" value="Unassembled WGS sequence"/>
</dbReference>
<name>A0A8X8BD06_BRACI</name>
<dbReference type="EMBL" id="JAAMPC010000001">
    <property type="protein sequence ID" value="KAG2329903.1"/>
    <property type="molecule type" value="Genomic_DNA"/>
</dbReference>
<dbReference type="AlphaFoldDB" id="A0A8X8BD06"/>
<sequence>MIRCFVLPDIYSQPQQSSCQRRQQILTEGTEEDDFHDFSDIDGDDIPQHNVHETHGNKEIYHFNVNAIQLGFLLEEVRNVQDVGVVHKDLEDVVIEEDNRLRLQYKTQLMNIKNFSYYVYNSYAHYFIDIAESNDEDKYPHSGGLSSGSPSSVANIGFTNYFESGSTSHRPRRGDLFNIWGNSEEPNEGHQSDSGDED</sequence>
<comment type="caution">
    <text evidence="2">The sequence shown here is derived from an EMBL/GenBank/DDBJ whole genome shotgun (WGS) entry which is preliminary data.</text>
</comment>
<dbReference type="OrthoDB" id="1089336at2759"/>
<feature type="region of interest" description="Disordered" evidence="1">
    <location>
        <begin position="163"/>
        <end position="198"/>
    </location>
</feature>
<evidence type="ECO:0000313" key="3">
    <source>
        <dbReference type="Proteomes" id="UP000886595"/>
    </source>
</evidence>
<evidence type="ECO:0000256" key="1">
    <source>
        <dbReference type="SAM" id="MobiDB-lite"/>
    </source>
</evidence>
<proteinExistence type="predicted"/>
<feature type="compositionally biased region" description="Basic and acidic residues" evidence="1">
    <location>
        <begin position="187"/>
        <end position="198"/>
    </location>
</feature>
<keyword evidence="3" id="KW-1185">Reference proteome</keyword>
<protein>
    <submittedName>
        <fullName evidence="2">Uncharacterized protein</fullName>
    </submittedName>
</protein>